<evidence type="ECO:0000256" key="10">
    <source>
        <dbReference type="ARBA" id="ARBA00023136"/>
    </source>
</evidence>
<keyword evidence="13" id="KW-1185">Reference proteome</keyword>
<dbReference type="InterPro" id="IPR003593">
    <property type="entry name" value="AAA+_ATPase"/>
</dbReference>
<keyword evidence="7 12" id="KW-0067">ATP-binding</keyword>
<dbReference type="GO" id="GO:0006826">
    <property type="term" value="P:iron ion transport"/>
    <property type="evidence" value="ECO:0007669"/>
    <property type="project" value="UniProtKB-KW"/>
</dbReference>
<evidence type="ECO:0000313" key="12">
    <source>
        <dbReference type="EMBL" id="MZQ87604.1"/>
    </source>
</evidence>
<evidence type="ECO:0000256" key="7">
    <source>
        <dbReference type="ARBA" id="ARBA00022840"/>
    </source>
</evidence>
<keyword evidence="3" id="KW-0813">Transport</keyword>
<organism evidence="12 13">
    <name type="scientific">Frigidibacter albus</name>
    <dbReference type="NCBI Taxonomy" id="1465486"/>
    <lineage>
        <taxon>Bacteria</taxon>
        <taxon>Pseudomonadati</taxon>
        <taxon>Pseudomonadota</taxon>
        <taxon>Alphaproteobacteria</taxon>
        <taxon>Rhodobacterales</taxon>
        <taxon>Paracoccaceae</taxon>
        <taxon>Frigidibacter</taxon>
    </lineage>
</organism>
<evidence type="ECO:0000256" key="6">
    <source>
        <dbReference type="ARBA" id="ARBA00022741"/>
    </source>
</evidence>
<dbReference type="Pfam" id="PF00005">
    <property type="entry name" value="ABC_tran"/>
    <property type="match status" value="1"/>
</dbReference>
<dbReference type="InterPro" id="IPR017871">
    <property type="entry name" value="ABC_transporter-like_CS"/>
</dbReference>
<dbReference type="PANTHER" id="PTHR42771">
    <property type="entry name" value="IRON(3+)-HYDROXAMATE IMPORT ATP-BINDING PROTEIN FHUC"/>
    <property type="match status" value="1"/>
</dbReference>
<evidence type="ECO:0000256" key="8">
    <source>
        <dbReference type="ARBA" id="ARBA00023004"/>
    </source>
</evidence>
<dbReference type="Gene3D" id="3.40.50.300">
    <property type="entry name" value="P-loop containing nucleotide triphosphate hydrolases"/>
    <property type="match status" value="1"/>
</dbReference>
<dbReference type="InterPro" id="IPR027417">
    <property type="entry name" value="P-loop_NTPase"/>
</dbReference>
<keyword evidence="5" id="KW-0410">Iron transport</keyword>
<evidence type="ECO:0000256" key="2">
    <source>
        <dbReference type="ARBA" id="ARBA00005417"/>
    </source>
</evidence>
<dbReference type="InterPro" id="IPR003439">
    <property type="entry name" value="ABC_transporter-like_ATP-bd"/>
</dbReference>
<dbReference type="Proteomes" id="UP000477083">
    <property type="component" value="Unassembled WGS sequence"/>
</dbReference>
<dbReference type="GO" id="GO:0005886">
    <property type="term" value="C:plasma membrane"/>
    <property type="evidence" value="ECO:0007669"/>
    <property type="project" value="UniProtKB-SubCell"/>
</dbReference>
<evidence type="ECO:0000256" key="1">
    <source>
        <dbReference type="ARBA" id="ARBA00004202"/>
    </source>
</evidence>
<dbReference type="PROSITE" id="PS50893">
    <property type="entry name" value="ABC_TRANSPORTER_2"/>
    <property type="match status" value="1"/>
</dbReference>
<keyword evidence="4" id="KW-1003">Cell membrane</keyword>
<evidence type="ECO:0000259" key="11">
    <source>
        <dbReference type="PROSITE" id="PS50893"/>
    </source>
</evidence>
<evidence type="ECO:0000256" key="4">
    <source>
        <dbReference type="ARBA" id="ARBA00022475"/>
    </source>
</evidence>
<dbReference type="InterPro" id="IPR051535">
    <property type="entry name" value="Siderophore_ABC-ATPase"/>
</dbReference>
<dbReference type="SMART" id="SM00382">
    <property type="entry name" value="AAA"/>
    <property type="match status" value="1"/>
</dbReference>
<dbReference type="PROSITE" id="PS00211">
    <property type="entry name" value="ABC_TRANSPORTER_1"/>
    <property type="match status" value="1"/>
</dbReference>
<keyword evidence="9" id="KW-0406">Ion transport</keyword>
<evidence type="ECO:0000313" key="13">
    <source>
        <dbReference type="Proteomes" id="UP000477083"/>
    </source>
</evidence>
<proteinExistence type="inferred from homology"/>
<evidence type="ECO:0000256" key="3">
    <source>
        <dbReference type="ARBA" id="ARBA00022448"/>
    </source>
</evidence>
<dbReference type="OrthoDB" id="9805601at2"/>
<dbReference type="EMBL" id="WWNR01000001">
    <property type="protein sequence ID" value="MZQ87604.1"/>
    <property type="molecule type" value="Genomic_DNA"/>
</dbReference>
<name>A0A6L8VBH6_9RHOB</name>
<dbReference type="RefSeq" id="WP_161342376.1">
    <property type="nucleotide sequence ID" value="NZ_BMGW01000001.1"/>
</dbReference>
<comment type="caution">
    <text evidence="12">The sequence shown here is derived from an EMBL/GenBank/DDBJ whole genome shotgun (WGS) entry which is preliminary data.</text>
</comment>
<dbReference type="CDD" id="cd03214">
    <property type="entry name" value="ABC_Iron-Siderophores_B12_Hemin"/>
    <property type="match status" value="1"/>
</dbReference>
<accession>A0A6L8VBH6</accession>
<dbReference type="GO" id="GO:0005524">
    <property type="term" value="F:ATP binding"/>
    <property type="evidence" value="ECO:0007669"/>
    <property type="project" value="UniProtKB-KW"/>
</dbReference>
<dbReference type="SUPFAM" id="SSF52540">
    <property type="entry name" value="P-loop containing nucleoside triphosphate hydrolases"/>
    <property type="match status" value="1"/>
</dbReference>
<reference evidence="12 13" key="1">
    <citation type="submission" date="2020-01" db="EMBL/GenBank/DDBJ databases">
        <title>Frigidibacter albus SP32T (=CGMCC 1.13995T).</title>
        <authorList>
            <person name="Liao X."/>
        </authorList>
    </citation>
    <scope>NUCLEOTIDE SEQUENCE [LARGE SCALE GENOMIC DNA]</scope>
    <source>
        <strain evidence="12 13">SP32</strain>
    </source>
</reference>
<sequence>MTGLRAENLTLAYDRRIVVEGLTLALPAGRVTAILGPNGCGKSTLLKALARLIRPQAGRVTLDGEDIHALPTRAVARRLGLLPQAPIAPEGITVGDLVARGRAPWRGLLAGWSAADEAARAAALAATGLTDLAARPVADLSGGQRQRVWIALALAQQTEHLLLDEPTTWLDLPHQIEVLALLRRLNREQGRSIVTVLHDLSLAARFADHLVLMAAGRVLAEGTPEEVLTPGALEDAFGLRALVIADPVTGTPLVVPA</sequence>
<dbReference type="GO" id="GO:0016887">
    <property type="term" value="F:ATP hydrolysis activity"/>
    <property type="evidence" value="ECO:0007669"/>
    <property type="project" value="InterPro"/>
</dbReference>
<keyword evidence="10" id="KW-0472">Membrane</keyword>
<dbReference type="FunFam" id="3.40.50.300:FF:000134">
    <property type="entry name" value="Iron-enterobactin ABC transporter ATP-binding protein"/>
    <property type="match status" value="1"/>
</dbReference>
<gene>
    <name evidence="12" type="ORF">GS660_00675</name>
</gene>
<keyword evidence="6" id="KW-0547">Nucleotide-binding</keyword>
<dbReference type="AlphaFoldDB" id="A0A6L8VBH6"/>
<evidence type="ECO:0000256" key="5">
    <source>
        <dbReference type="ARBA" id="ARBA00022496"/>
    </source>
</evidence>
<evidence type="ECO:0000256" key="9">
    <source>
        <dbReference type="ARBA" id="ARBA00023065"/>
    </source>
</evidence>
<comment type="subcellular location">
    <subcellularLocation>
        <location evidence="1">Cell membrane</location>
        <topology evidence="1">Peripheral membrane protein</topology>
    </subcellularLocation>
</comment>
<protein>
    <submittedName>
        <fullName evidence="12">ATP-binding cassette domain-containing protein</fullName>
    </submittedName>
</protein>
<feature type="domain" description="ABC transporter" evidence="11">
    <location>
        <begin position="4"/>
        <end position="240"/>
    </location>
</feature>
<keyword evidence="8" id="KW-0408">Iron</keyword>
<comment type="similarity">
    <text evidence="2">Belongs to the ABC transporter superfamily.</text>
</comment>
<dbReference type="PANTHER" id="PTHR42771:SF2">
    <property type="entry name" value="IRON(3+)-HYDROXAMATE IMPORT ATP-BINDING PROTEIN FHUC"/>
    <property type="match status" value="1"/>
</dbReference>